<dbReference type="EMBL" id="JAOPKB010000002">
    <property type="protein sequence ID" value="MCU4972055.1"/>
    <property type="molecule type" value="Genomic_DNA"/>
</dbReference>
<sequence length="108" mass="12816">MSKSGKTGRRVFAVQEWADYVRWKETNKPYRSGIKFENPEEEILSTKAIEQVTDIYVISYGDRGEKRIIEDGVYFVDWNRAKAWADRHADGDNWRIESLSRIDHDYRV</sequence>
<protein>
    <submittedName>
        <fullName evidence="1">Uncharacterized protein</fullName>
    </submittedName>
</protein>
<dbReference type="RefSeq" id="WP_338007136.1">
    <property type="nucleotide sequence ID" value="NZ_JAOPKB010000002.1"/>
</dbReference>
<comment type="caution">
    <text evidence="1">The sequence shown here is derived from an EMBL/GenBank/DDBJ whole genome shotgun (WGS) entry which is preliminary data.</text>
</comment>
<proteinExistence type="predicted"/>
<dbReference type="Proteomes" id="UP001320972">
    <property type="component" value="Unassembled WGS sequence"/>
</dbReference>
<gene>
    <name evidence="1" type="ORF">OB955_04815</name>
</gene>
<keyword evidence="2" id="KW-1185">Reference proteome</keyword>
<evidence type="ECO:0000313" key="1">
    <source>
        <dbReference type="EMBL" id="MCU4972055.1"/>
    </source>
</evidence>
<name>A0ABT2QAW9_9EURY</name>
<organism evidence="1 2">
    <name type="scientific">Natronoglomus mannanivorans</name>
    <dbReference type="NCBI Taxonomy" id="2979990"/>
    <lineage>
        <taxon>Archaea</taxon>
        <taxon>Methanobacteriati</taxon>
        <taxon>Methanobacteriota</taxon>
        <taxon>Stenosarchaea group</taxon>
        <taxon>Halobacteria</taxon>
        <taxon>Halobacteriales</taxon>
        <taxon>Natrialbaceae</taxon>
        <taxon>Natronoglomus</taxon>
    </lineage>
</organism>
<evidence type="ECO:0000313" key="2">
    <source>
        <dbReference type="Proteomes" id="UP001320972"/>
    </source>
</evidence>
<reference evidence="1 2" key="1">
    <citation type="submission" date="2022-09" db="EMBL/GenBank/DDBJ databases">
        <title>Enrichment on poylsaccharides allowed isolation of novel metabolic and taxonomic groups of Haloarchaea.</title>
        <authorList>
            <person name="Sorokin D.Y."/>
            <person name="Elcheninov A.G."/>
            <person name="Khizhniak T.V."/>
            <person name="Kolganova T.V."/>
            <person name="Kublanov I.V."/>
        </authorList>
    </citation>
    <scope>NUCLEOTIDE SEQUENCE [LARGE SCALE GENOMIC DNA]</scope>
    <source>
        <strain evidence="1 2">AArc-m2/3/4</strain>
    </source>
</reference>
<accession>A0ABT2QAW9</accession>